<keyword evidence="2" id="KW-1185">Reference proteome</keyword>
<gene>
    <name evidence="1" type="ORF">EJ02DRAFT_270964</name>
</gene>
<accession>A0A6A5SHJ6</accession>
<proteinExistence type="predicted"/>
<protein>
    <submittedName>
        <fullName evidence="1">Uncharacterized protein</fullName>
    </submittedName>
</protein>
<evidence type="ECO:0000313" key="2">
    <source>
        <dbReference type="Proteomes" id="UP000800038"/>
    </source>
</evidence>
<reference evidence="1" key="1">
    <citation type="journal article" date="2020" name="Stud. Mycol.">
        <title>101 Dothideomycetes genomes: a test case for predicting lifestyles and emergence of pathogens.</title>
        <authorList>
            <person name="Haridas S."/>
            <person name="Albert R."/>
            <person name="Binder M."/>
            <person name="Bloem J."/>
            <person name="Labutti K."/>
            <person name="Salamov A."/>
            <person name="Andreopoulos B."/>
            <person name="Baker S."/>
            <person name="Barry K."/>
            <person name="Bills G."/>
            <person name="Bluhm B."/>
            <person name="Cannon C."/>
            <person name="Castanera R."/>
            <person name="Culley D."/>
            <person name="Daum C."/>
            <person name="Ezra D."/>
            <person name="Gonzalez J."/>
            <person name="Henrissat B."/>
            <person name="Kuo A."/>
            <person name="Liang C."/>
            <person name="Lipzen A."/>
            <person name="Lutzoni F."/>
            <person name="Magnuson J."/>
            <person name="Mondo S."/>
            <person name="Nolan M."/>
            <person name="Ohm R."/>
            <person name="Pangilinan J."/>
            <person name="Park H.-J."/>
            <person name="Ramirez L."/>
            <person name="Alfaro M."/>
            <person name="Sun H."/>
            <person name="Tritt A."/>
            <person name="Yoshinaga Y."/>
            <person name="Zwiers L.-H."/>
            <person name="Turgeon B."/>
            <person name="Goodwin S."/>
            <person name="Spatafora J."/>
            <person name="Crous P."/>
            <person name="Grigoriev I."/>
        </authorList>
    </citation>
    <scope>NUCLEOTIDE SEQUENCE</scope>
    <source>
        <strain evidence="1">CBS 161.51</strain>
    </source>
</reference>
<organism evidence="1 2">
    <name type="scientific">Clathrospora elynae</name>
    <dbReference type="NCBI Taxonomy" id="706981"/>
    <lineage>
        <taxon>Eukaryota</taxon>
        <taxon>Fungi</taxon>
        <taxon>Dikarya</taxon>
        <taxon>Ascomycota</taxon>
        <taxon>Pezizomycotina</taxon>
        <taxon>Dothideomycetes</taxon>
        <taxon>Pleosporomycetidae</taxon>
        <taxon>Pleosporales</taxon>
        <taxon>Diademaceae</taxon>
        <taxon>Clathrospora</taxon>
    </lineage>
</organism>
<dbReference type="AlphaFoldDB" id="A0A6A5SHJ6"/>
<name>A0A6A5SHJ6_9PLEO</name>
<dbReference type="Proteomes" id="UP000800038">
    <property type="component" value="Unassembled WGS sequence"/>
</dbReference>
<sequence length="97" mass="10917">MIRQGREFDPRSDHIHFLPGLSIHLYTYTRSTCVCVFVFSYCVVLSPNSNISKTSSMRVFENVHSKSFQSSLLVVAVCLDRFVDSSAPLHIDSCLTA</sequence>
<dbReference type="EMBL" id="ML976094">
    <property type="protein sequence ID" value="KAF1938849.1"/>
    <property type="molecule type" value="Genomic_DNA"/>
</dbReference>
<evidence type="ECO:0000313" key="1">
    <source>
        <dbReference type="EMBL" id="KAF1938849.1"/>
    </source>
</evidence>